<dbReference type="Gene3D" id="3.20.20.70">
    <property type="entry name" value="Aldolase class I"/>
    <property type="match status" value="1"/>
</dbReference>
<dbReference type="SUPFAM" id="SSF51366">
    <property type="entry name" value="Ribulose-phoshate binding barrel"/>
    <property type="match status" value="1"/>
</dbReference>
<dbReference type="CDD" id="cd00405">
    <property type="entry name" value="PRAI"/>
    <property type="match status" value="1"/>
</dbReference>
<evidence type="ECO:0000256" key="5">
    <source>
        <dbReference type="ARBA" id="ARBA00022605"/>
    </source>
</evidence>
<dbReference type="PANTHER" id="PTHR42894">
    <property type="entry name" value="N-(5'-PHOSPHORIBOSYL)ANTHRANILATE ISOMERASE"/>
    <property type="match status" value="1"/>
</dbReference>
<comment type="similarity">
    <text evidence="9">Belongs to the TrpF family.</text>
</comment>
<comment type="pathway">
    <text evidence="2 9">Amino-acid biosynthesis; L-tryptophan biosynthesis; L-tryptophan from chorismate: step 3/5.</text>
</comment>
<evidence type="ECO:0000313" key="11">
    <source>
        <dbReference type="EMBL" id="QZD95197.1"/>
    </source>
</evidence>
<keyword evidence="12" id="KW-1185">Reference proteome</keyword>
<organism evidence="11 12">
    <name type="scientific">Qipengyuania gelatinilytica</name>
    <dbReference type="NCBI Taxonomy" id="2867231"/>
    <lineage>
        <taxon>Bacteria</taxon>
        <taxon>Pseudomonadati</taxon>
        <taxon>Pseudomonadota</taxon>
        <taxon>Alphaproteobacteria</taxon>
        <taxon>Sphingomonadales</taxon>
        <taxon>Erythrobacteraceae</taxon>
        <taxon>Qipengyuania</taxon>
    </lineage>
</organism>
<dbReference type="GO" id="GO:0004640">
    <property type="term" value="F:phosphoribosylanthranilate isomerase activity"/>
    <property type="evidence" value="ECO:0007669"/>
    <property type="project" value="UniProtKB-EC"/>
</dbReference>
<dbReference type="InterPro" id="IPR001240">
    <property type="entry name" value="PRAI_dom"/>
</dbReference>
<evidence type="ECO:0000313" key="12">
    <source>
        <dbReference type="Proteomes" id="UP000824321"/>
    </source>
</evidence>
<evidence type="ECO:0000259" key="10">
    <source>
        <dbReference type="Pfam" id="PF00697"/>
    </source>
</evidence>
<proteinExistence type="inferred from homology"/>
<dbReference type="InterPro" id="IPR044643">
    <property type="entry name" value="TrpF_fam"/>
</dbReference>
<name>A0ABX9A5V8_9SPHN</name>
<dbReference type="RefSeq" id="WP_221430939.1">
    <property type="nucleotide sequence ID" value="NZ_CP081294.1"/>
</dbReference>
<evidence type="ECO:0000256" key="4">
    <source>
        <dbReference type="ARBA" id="ARBA00022272"/>
    </source>
</evidence>
<keyword evidence="5 9" id="KW-0028">Amino-acid biosynthesis</keyword>
<keyword evidence="8 9" id="KW-0413">Isomerase</keyword>
<dbReference type="Proteomes" id="UP000824321">
    <property type="component" value="Chromosome"/>
</dbReference>
<comment type="catalytic activity">
    <reaction evidence="1 9">
        <text>N-(5-phospho-beta-D-ribosyl)anthranilate = 1-(2-carboxyphenylamino)-1-deoxy-D-ribulose 5-phosphate</text>
        <dbReference type="Rhea" id="RHEA:21540"/>
        <dbReference type="ChEBI" id="CHEBI:18277"/>
        <dbReference type="ChEBI" id="CHEBI:58613"/>
        <dbReference type="EC" id="5.3.1.24"/>
    </reaction>
</comment>
<evidence type="ECO:0000256" key="7">
    <source>
        <dbReference type="ARBA" id="ARBA00023141"/>
    </source>
</evidence>
<evidence type="ECO:0000256" key="8">
    <source>
        <dbReference type="ARBA" id="ARBA00023235"/>
    </source>
</evidence>
<evidence type="ECO:0000256" key="3">
    <source>
        <dbReference type="ARBA" id="ARBA00012572"/>
    </source>
</evidence>
<evidence type="ECO:0000256" key="1">
    <source>
        <dbReference type="ARBA" id="ARBA00001164"/>
    </source>
</evidence>
<dbReference type="Pfam" id="PF00697">
    <property type="entry name" value="PRAI"/>
    <property type="match status" value="1"/>
</dbReference>
<evidence type="ECO:0000256" key="6">
    <source>
        <dbReference type="ARBA" id="ARBA00022822"/>
    </source>
</evidence>
<sequence>MASRIKICGISTPETLDAVLAARAEYVGFNFFPPSPRHVSFDRVAALASRAGDRISKVGVFVDADDALIAAAVETGKLDAIQLHGEEVPKRASELKARFGKPVWKVIPVSSAADIARGADYRGAADFILYDAKTPKDAALPGGMGLRFDWSLLREEKSRLPWGLAGGLSAANVADAIAQTGAQMVDTSSGVETAPGAKDGDAIAAFCSAVRKA</sequence>
<dbReference type="InterPro" id="IPR011060">
    <property type="entry name" value="RibuloseP-bd_barrel"/>
</dbReference>
<reference evidence="11 12" key="1">
    <citation type="submission" date="2021-08" db="EMBL/GenBank/DDBJ databases">
        <title>Comparative Genomics Analysis of the Genus Qipengyuania Reveals Extensive Genetic Diversity and Metabolic Versatility, Including the Description of Fifteen Novel Species.</title>
        <authorList>
            <person name="Liu Y."/>
        </authorList>
    </citation>
    <scope>NUCLEOTIDE SEQUENCE [LARGE SCALE GENOMIC DNA]</scope>
    <source>
        <strain evidence="11 12">1NDH1</strain>
    </source>
</reference>
<dbReference type="NCBIfam" id="NF002295">
    <property type="entry name" value="PRK01222.1-1"/>
    <property type="match status" value="1"/>
</dbReference>
<dbReference type="EMBL" id="CP081294">
    <property type="protein sequence ID" value="QZD95197.1"/>
    <property type="molecule type" value="Genomic_DNA"/>
</dbReference>
<keyword evidence="6 9" id="KW-0822">Tryptophan biosynthesis</keyword>
<dbReference type="EC" id="5.3.1.24" evidence="3 9"/>
<evidence type="ECO:0000256" key="9">
    <source>
        <dbReference type="HAMAP-Rule" id="MF_00135"/>
    </source>
</evidence>
<protein>
    <recommendedName>
        <fullName evidence="4 9">N-(5'-phosphoribosyl)anthranilate isomerase</fullName>
        <shortName evidence="9">PRAI</shortName>
        <ecNumber evidence="3 9">5.3.1.24</ecNumber>
    </recommendedName>
</protein>
<feature type="domain" description="N-(5'phosphoribosyl) anthranilate isomerase (PRAI)" evidence="10">
    <location>
        <begin position="5"/>
        <end position="207"/>
    </location>
</feature>
<evidence type="ECO:0000256" key="2">
    <source>
        <dbReference type="ARBA" id="ARBA00004664"/>
    </source>
</evidence>
<gene>
    <name evidence="9" type="primary">trpF</name>
    <name evidence="11" type="ORF">K3136_00225</name>
</gene>
<accession>A0ABX9A5V8</accession>
<dbReference type="PANTHER" id="PTHR42894:SF1">
    <property type="entry name" value="N-(5'-PHOSPHORIBOSYL)ANTHRANILATE ISOMERASE"/>
    <property type="match status" value="1"/>
</dbReference>
<dbReference type="HAMAP" id="MF_00135">
    <property type="entry name" value="PRAI"/>
    <property type="match status" value="1"/>
</dbReference>
<dbReference type="InterPro" id="IPR013785">
    <property type="entry name" value="Aldolase_TIM"/>
</dbReference>
<keyword evidence="7 9" id="KW-0057">Aromatic amino acid biosynthesis</keyword>